<dbReference type="CDD" id="cd13400">
    <property type="entry name" value="LT_IagB-like"/>
    <property type="match status" value="1"/>
</dbReference>
<reference evidence="3" key="1">
    <citation type="submission" date="2025-08" db="UniProtKB">
        <authorList>
            <consortium name="Ensembl"/>
        </authorList>
    </citation>
    <scope>IDENTIFICATION</scope>
</reference>
<evidence type="ECO:0000313" key="4">
    <source>
        <dbReference type="Proteomes" id="UP000261340"/>
    </source>
</evidence>
<proteinExistence type="predicted"/>
<feature type="signal peptide" evidence="1">
    <location>
        <begin position="1"/>
        <end position="18"/>
    </location>
</feature>
<sequence length="161" mass="18564">MKTPCTLMLLFISTWVQADCFDRAGRYYSIDPDYIRSIAYRESSFNPRAINNNKNKQGQIVSTDYGIMQINSKTLQRFRRDYPQLTIERLLNEPCLNIHVGAMVLRRNFNAYGATWLAVGMYNAGVKNKDETIAARHRYAMKIDSIYKGIKTGNIKPKVIN</sequence>
<dbReference type="Pfam" id="PF01464">
    <property type="entry name" value="SLT"/>
    <property type="match status" value="1"/>
</dbReference>
<dbReference type="InterPro" id="IPR023346">
    <property type="entry name" value="Lysozyme-like_dom_sf"/>
</dbReference>
<dbReference type="Gene3D" id="1.10.530.10">
    <property type="match status" value="1"/>
</dbReference>
<keyword evidence="4" id="KW-1185">Reference proteome</keyword>
<dbReference type="AlphaFoldDB" id="A0A3Q0REA8"/>
<feature type="domain" description="Transglycosylase SLT" evidence="2">
    <location>
        <begin position="20"/>
        <end position="138"/>
    </location>
</feature>
<organism evidence="3 4">
    <name type="scientific">Amphilophus citrinellus</name>
    <name type="common">Midas cichlid</name>
    <name type="synonym">Cichlasoma citrinellum</name>
    <dbReference type="NCBI Taxonomy" id="61819"/>
    <lineage>
        <taxon>Eukaryota</taxon>
        <taxon>Metazoa</taxon>
        <taxon>Chordata</taxon>
        <taxon>Craniata</taxon>
        <taxon>Vertebrata</taxon>
        <taxon>Euteleostomi</taxon>
        <taxon>Actinopterygii</taxon>
        <taxon>Neopterygii</taxon>
        <taxon>Teleostei</taxon>
        <taxon>Neoteleostei</taxon>
        <taxon>Acanthomorphata</taxon>
        <taxon>Ovalentaria</taxon>
        <taxon>Cichlomorphae</taxon>
        <taxon>Cichliformes</taxon>
        <taxon>Cichlidae</taxon>
        <taxon>New World cichlids</taxon>
        <taxon>Cichlasomatinae</taxon>
        <taxon>Heroini</taxon>
        <taxon>Amphilophus</taxon>
    </lineage>
</organism>
<keyword evidence="1" id="KW-0732">Signal</keyword>
<dbReference type="Ensembl" id="ENSACIT00000009128.1">
    <property type="protein sequence ID" value="ENSACIP00000008861.1"/>
    <property type="gene ID" value="ENSACIG00000006895.1"/>
</dbReference>
<protein>
    <recommendedName>
        <fullName evidence="2">Transglycosylase SLT domain-containing protein</fullName>
    </recommendedName>
</protein>
<evidence type="ECO:0000256" key="1">
    <source>
        <dbReference type="SAM" id="SignalP"/>
    </source>
</evidence>
<dbReference type="OMA" id="EPCTSIM"/>
<dbReference type="Proteomes" id="UP000261340">
    <property type="component" value="Unplaced"/>
</dbReference>
<dbReference type="InterPro" id="IPR008258">
    <property type="entry name" value="Transglycosylase_SLT_dom_1"/>
</dbReference>
<evidence type="ECO:0000259" key="2">
    <source>
        <dbReference type="Pfam" id="PF01464"/>
    </source>
</evidence>
<feature type="chain" id="PRO_5018637235" description="Transglycosylase SLT domain-containing protein" evidence="1">
    <location>
        <begin position="19"/>
        <end position="161"/>
    </location>
</feature>
<evidence type="ECO:0000313" key="3">
    <source>
        <dbReference type="Ensembl" id="ENSACIP00000008861.1"/>
    </source>
</evidence>
<accession>A0A3Q0REA8</accession>
<reference evidence="3" key="2">
    <citation type="submission" date="2025-09" db="UniProtKB">
        <authorList>
            <consortium name="Ensembl"/>
        </authorList>
    </citation>
    <scope>IDENTIFICATION</scope>
</reference>
<dbReference type="SUPFAM" id="SSF53955">
    <property type="entry name" value="Lysozyme-like"/>
    <property type="match status" value="1"/>
</dbReference>
<name>A0A3Q0REA8_AMPCI</name>